<dbReference type="EMBL" id="CP003732">
    <property type="protein sequence ID" value="AFV10723.1"/>
    <property type="molecule type" value="Genomic_DNA"/>
</dbReference>
<keyword evidence="4" id="KW-1185">Reference proteome</keyword>
<feature type="domain" description="Pyruvate/ketoisovalerate oxidoreductase catalytic" evidence="2">
    <location>
        <begin position="14"/>
        <end position="191"/>
    </location>
</feature>
<evidence type="ECO:0000259" key="2">
    <source>
        <dbReference type="Pfam" id="PF01558"/>
    </source>
</evidence>
<dbReference type="Gene3D" id="3.40.920.10">
    <property type="entry name" value="Pyruvate-ferredoxin oxidoreductase, PFOR, domain III"/>
    <property type="match status" value="1"/>
</dbReference>
<organism evidence="3 4">
    <name type="scientific">Thermacetogenium phaeum (strain ATCC BAA-254 / DSM 26808 / PB)</name>
    <dbReference type="NCBI Taxonomy" id="1089553"/>
    <lineage>
        <taxon>Bacteria</taxon>
        <taxon>Bacillati</taxon>
        <taxon>Bacillota</taxon>
        <taxon>Clostridia</taxon>
        <taxon>Thermoanaerobacterales</taxon>
        <taxon>Thermoanaerobacteraceae</taxon>
        <taxon>Thermacetogenium</taxon>
    </lineage>
</organism>
<keyword evidence="1 3" id="KW-0560">Oxidoreductase</keyword>
<dbReference type="AlphaFoldDB" id="K4LD55"/>
<dbReference type="Proteomes" id="UP000000467">
    <property type="component" value="Chromosome"/>
</dbReference>
<dbReference type="InterPro" id="IPR002869">
    <property type="entry name" value="Pyrv_flavodox_OxRed_cen"/>
</dbReference>
<dbReference type="InterPro" id="IPR019752">
    <property type="entry name" value="Pyrv/ketoisovalerate_OxRed_cat"/>
</dbReference>
<dbReference type="RefSeq" id="WP_015049641.1">
    <property type="nucleotide sequence ID" value="NC_018870.1"/>
</dbReference>
<dbReference type="InterPro" id="IPR052198">
    <property type="entry name" value="IorB_Oxidoreductase"/>
</dbReference>
<name>K4LD55_THEPS</name>
<evidence type="ECO:0000256" key="1">
    <source>
        <dbReference type="ARBA" id="ARBA00023002"/>
    </source>
</evidence>
<dbReference type="STRING" id="1089553.Tph_c04810"/>
<reference evidence="3 4" key="1">
    <citation type="journal article" date="2012" name="BMC Genomics">
        <title>Genome-guided analysis of physiological and morphological traits of the fermentative acetate oxidizer Thermacetogenium phaeum.</title>
        <authorList>
            <person name="Oehler D."/>
            <person name="Poehlein A."/>
            <person name="Leimbach A."/>
            <person name="Muller N."/>
            <person name="Daniel R."/>
            <person name="Gottschalk G."/>
            <person name="Schink B."/>
        </authorList>
    </citation>
    <scope>NUCLEOTIDE SEQUENCE [LARGE SCALE GENOMIC DNA]</scope>
    <source>
        <strain evidence="4">ATCC BAA-254 / DSM 26808 / PB</strain>
    </source>
</reference>
<dbReference type="PANTHER" id="PTHR43854">
    <property type="entry name" value="INDOLEPYRUVATE OXIDOREDUCTASE SUBUNIT IORB"/>
    <property type="match status" value="1"/>
</dbReference>
<dbReference type="Pfam" id="PF01558">
    <property type="entry name" value="POR"/>
    <property type="match status" value="1"/>
</dbReference>
<dbReference type="SUPFAM" id="SSF53323">
    <property type="entry name" value="Pyruvate-ferredoxin oxidoreductase, PFOR, domain III"/>
    <property type="match status" value="1"/>
</dbReference>
<gene>
    <name evidence="3" type="primary">iorB1</name>
    <name evidence="3" type="ordered locus">Tph_c04810</name>
</gene>
<dbReference type="NCBIfam" id="NF005325">
    <property type="entry name" value="PRK06853.1-5"/>
    <property type="match status" value="1"/>
</dbReference>
<dbReference type="HOGENOM" id="CLU_087284_1_1_9"/>
<dbReference type="KEGG" id="tpz:Tph_c04810"/>
<proteinExistence type="predicted"/>
<evidence type="ECO:0000313" key="4">
    <source>
        <dbReference type="Proteomes" id="UP000000467"/>
    </source>
</evidence>
<dbReference type="GO" id="GO:0043805">
    <property type="term" value="F:indolepyruvate ferredoxin oxidoreductase activity"/>
    <property type="evidence" value="ECO:0007669"/>
    <property type="project" value="UniProtKB-EC"/>
</dbReference>
<dbReference type="EC" id="1.2.7.8" evidence="3"/>
<dbReference type="OrthoDB" id="9789125at2"/>
<keyword evidence="3" id="KW-0670">Pyruvate</keyword>
<dbReference type="eggNOG" id="COG1014">
    <property type="taxonomic scope" value="Bacteria"/>
</dbReference>
<evidence type="ECO:0000313" key="3">
    <source>
        <dbReference type="EMBL" id="AFV10723.1"/>
    </source>
</evidence>
<accession>K4LD55</accession>
<sequence>MPRETKTIMLTGVGGQGIILASTILINGLLKANYDVKGSEVHGMAQRGGSVVTQLRYGDKVYSPLVGAGAVDLLFAMEKLEAARYAHMLKKNGILLMNEMEIPSAPIMTGKVPYPRDIEERLAALPISFHSIPADEKARELGNPRVVNVIMLGAMIKLCGLDRELDWKEVVAAVVKPRFRELNLKAFEVGMKLV</sequence>
<dbReference type="PANTHER" id="PTHR43854:SF1">
    <property type="entry name" value="INDOLEPYRUVATE OXIDOREDUCTASE SUBUNIT IORB"/>
    <property type="match status" value="1"/>
</dbReference>
<protein>
    <submittedName>
        <fullName evidence="3">Indolepyruvate oxidoreductase subunit IorB</fullName>
        <ecNumber evidence="3">1.2.7.8</ecNumber>
    </submittedName>
</protein>